<feature type="region of interest" description="Disordered" evidence="11">
    <location>
        <begin position="1"/>
        <end position="40"/>
    </location>
</feature>
<keyword evidence="13" id="KW-1185">Reference proteome</keyword>
<evidence type="ECO:0000256" key="2">
    <source>
        <dbReference type="ARBA" id="ARBA00006185"/>
    </source>
</evidence>
<evidence type="ECO:0000256" key="11">
    <source>
        <dbReference type="SAM" id="MobiDB-lite"/>
    </source>
</evidence>
<feature type="compositionally biased region" description="Polar residues" evidence="11">
    <location>
        <begin position="1"/>
        <end position="11"/>
    </location>
</feature>
<keyword evidence="5 10" id="KW-0812">Transmembrane</keyword>
<organism evidence="12 13">
    <name type="scientific">Dryococelus australis</name>
    <dbReference type="NCBI Taxonomy" id="614101"/>
    <lineage>
        <taxon>Eukaryota</taxon>
        <taxon>Metazoa</taxon>
        <taxon>Ecdysozoa</taxon>
        <taxon>Arthropoda</taxon>
        <taxon>Hexapoda</taxon>
        <taxon>Insecta</taxon>
        <taxon>Pterygota</taxon>
        <taxon>Neoptera</taxon>
        <taxon>Polyneoptera</taxon>
        <taxon>Phasmatodea</taxon>
        <taxon>Verophasmatodea</taxon>
        <taxon>Anareolatae</taxon>
        <taxon>Phasmatidae</taxon>
        <taxon>Eurycanthinae</taxon>
        <taxon>Dryococelus</taxon>
    </lineage>
</organism>
<feature type="transmembrane region" description="Helical" evidence="10">
    <location>
        <begin position="166"/>
        <end position="186"/>
    </location>
</feature>
<evidence type="ECO:0000256" key="7">
    <source>
        <dbReference type="ARBA" id="ARBA00023006"/>
    </source>
</evidence>
<evidence type="ECO:0000313" key="13">
    <source>
        <dbReference type="Proteomes" id="UP001159363"/>
    </source>
</evidence>
<dbReference type="EMBL" id="JARBHB010000012">
    <property type="protein sequence ID" value="KAJ8871308.1"/>
    <property type="molecule type" value="Genomic_DNA"/>
</dbReference>
<comment type="similarity">
    <text evidence="2 10">Belongs to the ATG9 family.</text>
</comment>
<keyword evidence="6 10" id="KW-1133">Transmembrane helix</keyword>
<accession>A0ABQ9GH08</accession>
<dbReference type="Proteomes" id="UP001159363">
    <property type="component" value="Chromosome 11"/>
</dbReference>
<evidence type="ECO:0000256" key="8">
    <source>
        <dbReference type="ARBA" id="ARBA00023055"/>
    </source>
</evidence>
<keyword evidence="4 10" id="KW-0813">Transport</keyword>
<reference evidence="12 13" key="1">
    <citation type="submission" date="2023-02" db="EMBL/GenBank/DDBJ databases">
        <title>LHISI_Scaffold_Assembly.</title>
        <authorList>
            <person name="Stuart O.P."/>
            <person name="Cleave R."/>
            <person name="Magrath M.J.L."/>
            <person name="Mikheyev A.S."/>
        </authorList>
    </citation>
    <scope>NUCLEOTIDE SEQUENCE [LARGE SCALE GENOMIC DNA]</scope>
    <source>
        <strain evidence="12">Daus_M_001</strain>
        <tissue evidence="12">Leg muscle</tissue>
    </source>
</reference>
<gene>
    <name evidence="12" type="ORF">PR048_027625</name>
</gene>
<feature type="transmembrane region" description="Helical" evidence="10">
    <location>
        <begin position="416"/>
        <end position="438"/>
    </location>
</feature>
<comment type="subcellular location">
    <subcellularLocation>
        <location evidence="1 10">Preautophagosomal structure membrane</location>
        <topology evidence="1 10">Multi-pass membrane protein</topology>
    </subcellularLocation>
</comment>
<evidence type="ECO:0000256" key="1">
    <source>
        <dbReference type="ARBA" id="ARBA00004511"/>
    </source>
</evidence>
<keyword evidence="8 10" id="KW-0445">Lipid transport</keyword>
<feature type="transmembrane region" description="Helical" evidence="10">
    <location>
        <begin position="445"/>
        <end position="466"/>
    </location>
</feature>
<sequence>MKVVYSDTSKAVPSLPGHQKTSSTWESGGSRPIVPLPPPERSRMTATIDTSYQPLQPYGVEHVDGDEETPQDVMIHVVPESGRARWNHIEDLDSFFVRTYHYHQKHGFVCMMVQECLELLQFVSVVVFSTFLFHCIDYQILFGDKVINGTSKITFNDAVLSSQECVASFGAITWIGILVAVIFWFLRAVKVVYHLFQFWDIKIFFNTALKINDSDLDNLTWHEVQRRVRDVQREQQMCIHKRDLTELDIYHRILRFKNYMIAMVNKSLLPVKLNIPLLGEVVFLTRGLKYNLEMLLFWGPWAPFENNWHLREDFKKVSRRQDLSQQLSKHIMWVGIANFLLCPLILLWQILYSFFNYAEVIKREPGSLGSRRWSIYGRLYLRHFNELDHELHARLNRAYRPASHYMNIFTSPVMAVFAKFIGFIAGALFAVLVVLTLWDDDLLKIEGMVTTITILGAVAAGARIFIPDENLVWCPEKLMTAVLAHVHYLPDSWRGQAHTHRVRNEFSQVFQYKAAYLVEELLSPIITPFILCFRVRYRALDIVDFYRNFTVEVVGVGDVCSFAQMDVRRHGNPLWQTKSVLESLDHTEDHKPVEHTPAEDGKTELSLFHFTHTNPEWNPPEESQQNFVTSVRNHARRDADDLTQVLEPVNNALFSSLQSVSSLGEEQRQDTVNNSLGASVFGRGANVQNPNPIDLTAADMSLSTLYLHELHQRHVSQLDSQDISLGRSLWQQFPHTLRGQGDQLQDASRQAAERTPLLTSTTKSPRKS</sequence>
<evidence type="ECO:0000256" key="4">
    <source>
        <dbReference type="ARBA" id="ARBA00022448"/>
    </source>
</evidence>
<feature type="compositionally biased region" description="Polar residues" evidence="11">
    <location>
        <begin position="757"/>
        <end position="768"/>
    </location>
</feature>
<comment type="function">
    <text evidence="10">Phospholipid scramblase involved in autophagy. Cycles between the preautophagosomal structure/phagophore assembly site (PAS) and the cytoplasmic vesicle pool and supplies membrane for the growing autophagosome. Lipid scramblase activity plays a key role in preautophagosomal structure/phagophore assembly by distributing the phospholipids that arrive through ATG2 from the cytoplasmic to the luminal leaflet of the bilayer, thereby driving autophagosomal membrane expansion.</text>
</comment>
<comment type="caution">
    <text evidence="10">Lacks conserved residue(s) required for the propagation of feature annotation.</text>
</comment>
<feature type="transmembrane region" description="Helical" evidence="10">
    <location>
        <begin position="331"/>
        <end position="355"/>
    </location>
</feature>
<evidence type="ECO:0000256" key="6">
    <source>
        <dbReference type="ARBA" id="ARBA00022989"/>
    </source>
</evidence>
<comment type="caution">
    <text evidence="12">The sequence shown here is derived from an EMBL/GenBank/DDBJ whole genome shotgun (WGS) entry which is preliminary data.</text>
</comment>
<dbReference type="PANTHER" id="PTHR13038:SF10">
    <property type="entry name" value="AUTOPHAGY-RELATED PROTEIN 9"/>
    <property type="match status" value="1"/>
</dbReference>
<keyword evidence="9 10" id="KW-0472">Membrane</keyword>
<evidence type="ECO:0000256" key="10">
    <source>
        <dbReference type="RuleBase" id="RU364027"/>
    </source>
</evidence>
<dbReference type="InterPro" id="IPR007241">
    <property type="entry name" value="Autophagy-rel_prot_9"/>
</dbReference>
<evidence type="ECO:0000256" key="9">
    <source>
        <dbReference type="ARBA" id="ARBA00023136"/>
    </source>
</evidence>
<protein>
    <recommendedName>
        <fullName evidence="3 10">Autophagy-related protein 9</fullName>
    </recommendedName>
</protein>
<evidence type="ECO:0000256" key="5">
    <source>
        <dbReference type="ARBA" id="ARBA00022692"/>
    </source>
</evidence>
<evidence type="ECO:0000313" key="12">
    <source>
        <dbReference type="EMBL" id="KAJ8871308.1"/>
    </source>
</evidence>
<evidence type="ECO:0000256" key="3">
    <source>
        <dbReference type="ARBA" id="ARBA00018074"/>
    </source>
</evidence>
<name>A0ABQ9GH08_9NEOP</name>
<dbReference type="Pfam" id="PF04109">
    <property type="entry name" value="ATG9"/>
    <property type="match status" value="1"/>
</dbReference>
<feature type="region of interest" description="Disordered" evidence="11">
    <location>
        <begin position="740"/>
        <end position="768"/>
    </location>
</feature>
<keyword evidence="7 10" id="KW-0072">Autophagy</keyword>
<dbReference type="PANTHER" id="PTHR13038">
    <property type="entry name" value="APG9 AUTOPHAGY 9"/>
    <property type="match status" value="1"/>
</dbReference>
<proteinExistence type="inferred from homology"/>